<evidence type="ECO:0000256" key="5">
    <source>
        <dbReference type="SAM" id="Phobius"/>
    </source>
</evidence>
<dbReference type="Pfam" id="PF05739">
    <property type="entry name" value="SNARE"/>
    <property type="match status" value="1"/>
</dbReference>
<keyword evidence="5" id="KW-1133">Transmembrane helix</keyword>
<feature type="transmembrane region" description="Helical" evidence="5">
    <location>
        <begin position="240"/>
        <end position="262"/>
    </location>
</feature>
<evidence type="ECO:0000313" key="7">
    <source>
        <dbReference type="EMBL" id="CAG9854650.1"/>
    </source>
</evidence>
<proteinExistence type="inferred from homology"/>
<dbReference type="PANTHER" id="PTHR19957:SF38">
    <property type="entry name" value="LD27581P"/>
    <property type="match status" value="1"/>
</dbReference>
<dbReference type="PROSITE" id="PS50192">
    <property type="entry name" value="T_SNARE"/>
    <property type="match status" value="1"/>
</dbReference>
<dbReference type="GO" id="GO:0031201">
    <property type="term" value="C:SNARE complex"/>
    <property type="evidence" value="ECO:0007669"/>
    <property type="project" value="TreeGrafter"/>
</dbReference>
<dbReference type="GO" id="GO:0005484">
    <property type="term" value="F:SNAP receptor activity"/>
    <property type="evidence" value="ECO:0007669"/>
    <property type="project" value="InterPro"/>
</dbReference>
<dbReference type="PROSITE" id="PS00914">
    <property type="entry name" value="SYNTAXIN"/>
    <property type="match status" value="1"/>
</dbReference>
<dbReference type="Gene3D" id="1.20.5.110">
    <property type="match status" value="1"/>
</dbReference>
<feature type="domain" description="T-SNARE coiled-coil homology" evidence="6">
    <location>
        <begin position="167"/>
        <end position="229"/>
    </location>
</feature>
<organism evidence="7 8">
    <name type="scientific">Phyllotreta striolata</name>
    <name type="common">Striped flea beetle</name>
    <name type="synonym">Crioceris striolata</name>
    <dbReference type="NCBI Taxonomy" id="444603"/>
    <lineage>
        <taxon>Eukaryota</taxon>
        <taxon>Metazoa</taxon>
        <taxon>Ecdysozoa</taxon>
        <taxon>Arthropoda</taxon>
        <taxon>Hexapoda</taxon>
        <taxon>Insecta</taxon>
        <taxon>Pterygota</taxon>
        <taxon>Neoptera</taxon>
        <taxon>Endopterygota</taxon>
        <taxon>Coleoptera</taxon>
        <taxon>Polyphaga</taxon>
        <taxon>Cucujiformia</taxon>
        <taxon>Chrysomeloidea</taxon>
        <taxon>Chrysomelidae</taxon>
        <taxon>Galerucinae</taxon>
        <taxon>Alticini</taxon>
        <taxon>Phyllotreta</taxon>
    </lineage>
</organism>
<dbReference type="SMART" id="SM00503">
    <property type="entry name" value="SynN"/>
    <property type="match status" value="1"/>
</dbReference>
<gene>
    <name evidence="7" type="ORF">PHYEVI_LOCUS1111</name>
</gene>
<name>A0A9N9XI04_PHYSR</name>
<dbReference type="InterPro" id="IPR010989">
    <property type="entry name" value="SNARE"/>
</dbReference>
<evidence type="ECO:0000313" key="8">
    <source>
        <dbReference type="Proteomes" id="UP001153712"/>
    </source>
</evidence>
<evidence type="ECO:0000259" key="6">
    <source>
        <dbReference type="PROSITE" id="PS50192"/>
    </source>
</evidence>
<keyword evidence="3" id="KW-0813">Transport</keyword>
<accession>A0A9N9XI04</accession>
<dbReference type="OrthoDB" id="75754at2759"/>
<evidence type="ECO:0000256" key="1">
    <source>
        <dbReference type="ARBA" id="ARBA00004211"/>
    </source>
</evidence>
<dbReference type="Pfam" id="PF14523">
    <property type="entry name" value="Syntaxin_2"/>
    <property type="match status" value="1"/>
</dbReference>
<dbReference type="InterPro" id="IPR006011">
    <property type="entry name" value="Syntaxin_N"/>
</dbReference>
<protein>
    <recommendedName>
        <fullName evidence="6">t-SNARE coiled-coil homology domain-containing protein</fullName>
    </recommendedName>
</protein>
<evidence type="ECO:0000256" key="2">
    <source>
        <dbReference type="ARBA" id="ARBA00009063"/>
    </source>
</evidence>
<dbReference type="GO" id="GO:0000149">
    <property type="term" value="F:SNARE binding"/>
    <property type="evidence" value="ECO:0007669"/>
    <property type="project" value="TreeGrafter"/>
</dbReference>
<sequence length="264" mass="29791">MNRQPQSYGAISTSADVGFSDRISSEFNSYTDNVVTNIYTINSSIKTLENALKLIGTKKDTHGVRNKVHVTQLSTNQIASVTSKDISRLKQLVAKGDKQRQLQVEKLEGNFKDTISRYHTLQKSVAEKQKSNLLLPSVSVDESEQNWNNDNEQQLQAQKTRELAFEQDLLVERETRIRQIESDILDVNQIMRDLGALVHTQGETIDTIENSIDHAAGNVEEGAEHLVKASRYQTRYRKKLFILVGIAAVIAIILIIILVVQFKK</sequence>
<dbReference type="InterPro" id="IPR045242">
    <property type="entry name" value="Syntaxin"/>
</dbReference>
<dbReference type="GO" id="GO:0006836">
    <property type="term" value="P:neurotransmitter transport"/>
    <property type="evidence" value="ECO:0007669"/>
    <property type="project" value="UniProtKB-KW"/>
</dbReference>
<reference evidence="7" key="1">
    <citation type="submission" date="2022-01" db="EMBL/GenBank/DDBJ databases">
        <authorList>
            <person name="King R."/>
        </authorList>
    </citation>
    <scope>NUCLEOTIDE SEQUENCE</scope>
</reference>
<dbReference type="GO" id="GO:0012505">
    <property type="term" value="C:endomembrane system"/>
    <property type="evidence" value="ECO:0007669"/>
    <property type="project" value="TreeGrafter"/>
</dbReference>
<evidence type="ECO:0000256" key="4">
    <source>
        <dbReference type="RuleBase" id="RU003858"/>
    </source>
</evidence>
<evidence type="ECO:0000256" key="3">
    <source>
        <dbReference type="ARBA" id="ARBA00022775"/>
    </source>
</evidence>
<dbReference type="EMBL" id="OU900094">
    <property type="protein sequence ID" value="CAG9854650.1"/>
    <property type="molecule type" value="Genomic_DNA"/>
</dbReference>
<dbReference type="InterPro" id="IPR000727">
    <property type="entry name" value="T_SNARE_dom"/>
</dbReference>
<keyword evidence="5" id="KW-0472">Membrane</keyword>
<keyword evidence="8" id="KW-1185">Reference proteome</keyword>
<dbReference type="CDD" id="cd15847">
    <property type="entry name" value="SNARE_syntaxin7_like"/>
    <property type="match status" value="1"/>
</dbReference>
<dbReference type="InterPro" id="IPR006012">
    <property type="entry name" value="Syntaxin/epimorphin_CS"/>
</dbReference>
<keyword evidence="5" id="KW-0812">Transmembrane</keyword>
<keyword evidence="3" id="KW-0532">Neurotransmitter transport</keyword>
<comment type="similarity">
    <text evidence="2 4">Belongs to the syntaxin family.</text>
</comment>
<dbReference type="GO" id="GO:0048278">
    <property type="term" value="P:vesicle docking"/>
    <property type="evidence" value="ECO:0007669"/>
    <property type="project" value="TreeGrafter"/>
</dbReference>
<dbReference type="AlphaFoldDB" id="A0A9N9XI04"/>
<dbReference type="Gene3D" id="1.20.58.70">
    <property type="match status" value="1"/>
</dbReference>
<dbReference type="GO" id="GO:0006906">
    <property type="term" value="P:vesicle fusion"/>
    <property type="evidence" value="ECO:0007669"/>
    <property type="project" value="TreeGrafter"/>
</dbReference>
<dbReference type="GO" id="GO:0006886">
    <property type="term" value="P:intracellular protein transport"/>
    <property type="evidence" value="ECO:0007669"/>
    <property type="project" value="InterPro"/>
</dbReference>
<dbReference type="SMART" id="SM00397">
    <property type="entry name" value="t_SNARE"/>
    <property type="match status" value="1"/>
</dbReference>
<dbReference type="Proteomes" id="UP001153712">
    <property type="component" value="Chromosome 1"/>
</dbReference>
<dbReference type="SUPFAM" id="SSF47661">
    <property type="entry name" value="t-snare proteins"/>
    <property type="match status" value="1"/>
</dbReference>
<comment type="subcellular location">
    <subcellularLocation>
        <location evidence="1">Membrane</location>
        <topology evidence="1">Single-pass type IV membrane protein</topology>
    </subcellularLocation>
</comment>
<dbReference type="PANTHER" id="PTHR19957">
    <property type="entry name" value="SYNTAXIN"/>
    <property type="match status" value="1"/>
</dbReference>